<feature type="compositionally biased region" description="Low complexity" evidence="8">
    <location>
        <begin position="941"/>
        <end position="957"/>
    </location>
</feature>
<dbReference type="AlphaFoldDB" id="J7RUT8"/>
<dbReference type="SMART" id="SM00066">
    <property type="entry name" value="GAL4"/>
    <property type="match status" value="1"/>
</dbReference>
<dbReference type="PROSITE" id="PS00463">
    <property type="entry name" value="ZN2_CY6_FUNGAL_1"/>
    <property type="match status" value="1"/>
</dbReference>
<organism evidence="10 11">
    <name type="scientific">Huiozyma naganishii (strain ATCC MYA-139 / BCRC 22969 / CBS 8797 / KCTC 17520 / NBRC 10181 / NCYC 3082 / Yp74L-3)</name>
    <name type="common">Yeast</name>
    <name type="synonym">Kazachstania naganishii</name>
    <dbReference type="NCBI Taxonomy" id="1071383"/>
    <lineage>
        <taxon>Eukaryota</taxon>
        <taxon>Fungi</taxon>
        <taxon>Dikarya</taxon>
        <taxon>Ascomycota</taxon>
        <taxon>Saccharomycotina</taxon>
        <taxon>Saccharomycetes</taxon>
        <taxon>Saccharomycetales</taxon>
        <taxon>Saccharomycetaceae</taxon>
        <taxon>Huiozyma</taxon>
    </lineage>
</organism>
<keyword evidence="6" id="KW-0804">Transcription</keyword>
<dbReference type="PANTHER" id="PTHR47782">
    <property type="entry name" value="ZN(II)2CYS6 TRANSCRIPTION FACTOR (EUROFUNG)-RELATED"/>
    <property type="match status" value="1"/>
</dbReference>
<evidence type="ECO:0000256" key="4">
    <source>
        <dbReference type="ARBA" id="ARBA00023015"/>
    </source>
</evidence>
<evidence type="ECO:0000256" key="3">
    <source>
        <dbReference type="ARBA" id="ARBA00022833"/>
    </source>
</evidence>
<dbReference type="Gene3D" id="4.10.240.10">
    <property type="entry name" value="Zn(2)-C6 fungal-type DNA-binding domain"/>
    <property type="match status" value="1"/>
</dbReference>
<dbReference type="InterPro" id="IPR052202">
    <property type="entry name" value="Yeast_MetPath_Reg"/>
</dbReference>
<evidence type="ECO:0000259" key="9">
    <source>
        <dbReference type="PROSITE" id="PS50048"/>
    </source>
</evidence>
<dbReference type="OrthoDB" id="4151048at2759"/>
<name>J7RUT8_HUIN7</name>
<dbReference type="InterPro" id="IPR001138">
    <property type="entry name" value="Zn2Cys6_DnaBD"/>
</dbReference>
<keyword evidence="7" id="KW-0539">Nucleus</keyword>
<sequence>MESSSSSHSVVSASKSNQRVKFRKNQACDRCRLKKIKCDGLKPTCTNCAKINFLCKTSHKLSRRGLPKGYTEALEQEVVRLQNVLRDQNIEFNKMDVRSTVGDEKELISSTQEQFDRDPGLSHSPVGKTNAALTATEETPGTMKMSLMNDTFHLAPNYYLQTANEYYLGNWTWKTLLEGDSDRNRESVVPSGKEDSWLREVQYQLILRHLELNSQYYYLPQFLVQKYGSNSVLLKKLLLTALNNFFDCHNSLVPILFSQDDWKKSLQEFIENNDNNGQISLNFLLRDKNDPLNLVCMLYIVQLNWNCISPFKLFEMTKFVCTATTNETIQNFQVLLLACYYFMGSSDPADIIRATELLNLAHAKVVTMGLFINARNLVPMMRNKSEGLPNRQNISNSVTKTVSFWCFEFLNGWWSFLQGLPKTDFLVSEFHPRNLSVLNIPSLKPFSLLVDIFLVELDGRNLLQTIKQDQNAKLILSVENFRKVLSDWRLYHDLEEHDELNRAFLLQNKSGEDTGDKPPADGLNYKTHDKVLNVPVINLGKAESVEIQLTLYYLVLLLISHGRFSRQKMIKKSKLNSLAEISFEILSLYYLILVKRTVNEQPKQFEVFHFLPCPNDDVVSMSLECLCQWGEVYNNNVQQKNSKVKQDVQWNFKKYKCFLLQWCQVWYFDNNNEDGGLYSKLSSTYDFDSCNLEVTSMNDNFEPLVGRTKYLNSLSEFQSLGTKNVFLRTDSKAIMDQFNMFSGNNNNFSSIFRQMNTPILGNEMGNALVNNSGGIGQNNNPLLTLLGVKSSNNMSSAYNLSPQGRKQEESDDGYAEDDDEDDESGPLEIPFRRRGSLFQQRHIQPPQDKTFEYDRNASNDQRQSVDHIILENKEGSVMAADQYEINSRNGTIKRPKSRNAESRYPKKRLKHDQDLGTASSNVTVLNVLRSPATSEPRPLPQLLTQGQDQEQQQSAGQLPPPEPVHPQFSPPASTSMALIRSPFASTLVLQENFLNYNGSNLNMRSSENLAGPLVETPRTFVDMMLIPQGNNAERNDDTNASSGTHNYSANNKNPNTSGPCSTNISASNSPAQ</sequence>
<feature type="compositionally biased region" description="Polar residues" evidence="8">
    <location>
        <begin position="794"/>
        <end position="804"/>
    </location>
</feature>
<evidence type="ECO:0000256" key="2">
    <source>
        <dbReference type="ARBA" id="ARBA00022723"/>
    </source>
</evidence>
<dbReference type="SUPFAM" id="SSF57701">
    <property type="entry name" value="Zn2/Cys6 DNA-binding domain"/>
    <property type="match status" value="1"/>
</dbReference>
<dbReference type="KEGG" id="kng:KNAG_0B01840"/>
<keyword evidence="11" id="KW-1185">Reference proteome</keyword>
<keyword evidence="5" id="KW-0238">DNA-binding</keyword>
<dbReference type="PANTHER" id="PTHR47782:SF10">
    <property type="entry name" value="PROTEIN SIP4"/>
    <property type="match status" value="1"/>
</dbReference>
<feature type="domain" description="Zn(2)-C6 fungal-type" evidence="9">
    <location>
        <begin position="27"/>
        <end position="57"/>
    </location>
</feature>
<feature type="compositionally biased region" description="Acidic residues" evidence="8">
    <location>
        <begin position="809"/>
        <end position="825"/>
    </location>
</feature>
<accession>J7RUT8</accession>
<dbReference type="PROSITE" id="PS50048">
    <property type="entry name" value="ZN2_CY6_FUNGAL_2"/>
    <property type="match status" value="1"/>
</dbReference>
<dbReference type="eggNOG" id="ENOG502QV6Q">
    <property type="taxonomic scope" value="Eukaryota"/>
</dbReference>
<feature type="region of interest" description="Disordered" evidence="8">
    <location>
        <begin position="794"/>
        <end position="862"/>
    </location>
</feature>
<evidence type="ECO:0000256" key="5">
    <source>
        <dbReference type="ARBA" id="ARBA00023125"/>
    </source>
</evidence>
<feature type="compositionally biased region" description="Basic and acidic residues" evidence="8">
    <location>
        <begin position="849"/>
        <end position="862"/>
    </location>
</feature>
<keyword evidence="2" id="KW-0479">Metal-binding</keyword>
<dbReference type="EMBL" id="HE978315">
    <property type="protein sequence ID" value="CCK68627.1"/>
    <property type="molecule type" value="Genomic_DNA"/>
</dbReference>
<dbReference type="RefSeq" id="XP_022462873.1">
    <property type="nucleotide sequence ID" value="XM_022611467.1"/>
</dbReference>
<protein>
    <recommendedName>
        <fullName evidence="9">Zn(2)-C6 fungal-type domain-containing protein</fullName>
    </recommendedName>
</protein>
<dbReference type="GeneID" id="34524277"/>
<keyword evidence="3" id="KW-0862">Zinc</keyword>
<dbReference type="HOGENOM" id="CLU_011307_0_0_1"/>
<dbReference type="OMA" id="FWCFQFL"/>
<gene>
    <name evidence="10" type="primary">KNAG0B01840</name>
    <name evidence="10" type="ordered locus">KNAG_0B01840</name>
</gene>
<comment type="subcellular location">
    <subcellularLocation>
        <location evidence="1">Nucleus</location>
    </subcellularLocation>
</comment>
<feature type="region of interest" description="Disordered" evidence="8">
    <location>
        <begin position="884"/>
        <end position="973"/>
    </location>
</feature>
<evidence type="ECO:0000313" key="10">
    <source>
        <dbReference type="EMBL" id="CCK68627.1"/>
    </source>
</evidence>
<reference evidence="11" key="2">
    <citation type="submission" date="2012-08" db="EMBL/GenBank/DDBJ databases">
        <title>Genome sequence of Kazachstania naganishii.</title>
        <authorList>
            <person name="Gordon J.L."/>
            <person name="Armisen D."/>
            <person name="Proux-Wera E."/>
            <person name="OhEigeartaigh S.S."/>
            <person name="Byrne K.P."/>
            <person name="Wolfe K.H."/>
        </authorList>
    </citation>
    <scope>NUCLEOTIDE SEQUENCE [LARGE SCALE GENOMIC DNA]</scope>
    <source>
        <strain evidence="11">ATCC MYA-139 / BCRC 22969 / CBS 8797 / CCRC 22969 / KCTC 17520 / NBRC 10181 / NCYC 3082</strain>
    </source>
</reference>
<dbReference type="STRING" id="1071383.J7RUT8"/>
<dbReference type="InterPro" id="IPR036864">
    <property type="entry name" value="Zn2-C6_fun-type_DNA-bd_sf"/>
</dbReference>
<dbReference type="Pfam" id="PF00172">
    <property type="entry name" value="Zn_clus"/>
    <property type="match status" value="1"/>
</dbReference>
<dbReference type="CDD" id="cd15486">
    <property type="entry name" value="ZIP_Sip4"/>
    <property type="match status" value="1"/>
</dbReference>
<dbReference type="GO" id="GO:0005634">
    <property type="term" value="C:nucleus"/>
    <property type="evidence" value="ECO:0007669"/>
    <property type="project" value="UniProtKB-SubCell"/>
</dbReference>
<evidence type="ECO:0000256" key="8">
    <source>
        <dbReference type="SAM" id="MobiDB-lite"/>
    </source>
</evidence>
<feature type="region of interest" description="Disordered" evidence="8">
    <location>
        <begin position="1029"/>
        <end position="1072"/>
    </location>
</feature>
<dbReference type="GO" id="GO:0000981">
    <property type="term" value="F:DNA-binding transcription factor activity, RNA polymerase II-specific"/>
    <property type="evidence" value="ECO:0007669"/>
    <property type="project" value="InterPro"/>
</dbReference>
<dbReference type="GO" id="GO:0045944">
    <property type="term" value="P:positive regulation of transcription by RNA polymerase II"/>
    <property type="evidence" value="ECO:0007669"/>
    <property type="project" value="TreeGrafter"/>
</dbReference>
<dbReference type="Proteomes" id="UP000006310">
    <property type="component" value="Chromosome 2"/>
</dbReference>
<keyword evidence="4" id="KW-0805">Transcription regulation</keyword>
<evidence type="ECO:0000256" key="1">
    <source>
        <dbReference type="ARBA" id="ARBA00004123"/>
    </source>
</evidence>
<proteinExistence type="predicted"/>
<evidence type="ECO:0000256" key="7">
    <source>
        <dbReference type="ARBA" id="ARBA00023242"/>
    </source>
</evidence>
<evidence type="ECO:0000313" key="11">
    <source>
        <dbReference type="Proteomes" id="UP000006310"/>
    </source>
</evidence>
<dbReference type="GO" id="GO:0008270">
    <property type="term" value="F:zinc ion binding"/>
    <property type="evidence" value="ECO:0007669"/>
    <property type="project" value="InterPro"/>
</dbReference>
<dbReference type="GO" id="GO:0043565">
    <property type="term" value="F:sequence-specific DNA binding"/>
    <property type="evidence" value="ECO:0007669"/>
    <property type="project" value="TreeGrafter"/>
</dbReference>
<evidence type="ECO:0000256" key="6">
    <source>
        <dbReference type="ARBA" id="ARBA00023163"/>
    </source>
</evidence>
<dbReference type="CDD" id="cd00067">
    <property type="entry name" value="GAL4"/>
    <property type="match status" value="1"/>
</dbReference>
<reference evidence="10 11" key="1">
    <citation type="journal article" date="2011" name="Proc. Natl. Acad. Sci. U.S.A.">
        <title>Evolutionary erosion of yeast sex chromosomes by mating-type switching accidents.</title>
        <authorList>
            <person name="Gordon J.L."/>
            <person name="Armisen D."/>
            <person name="Proux-Wera E."/>
            <person name="Oheigeartaigh S.S."/>
            <person name="Byrne K.P."/>
            <person name="Wolfe K.H."/>
        </authorList>
    </citation>
    <scope>NUCLEOTIDE SEQUENCE [LARGE SCALE GENOMIC DNA]</scope>
    <source>
        <strain evidence="11">ATCC MYA-139 / BCRC 22969 / CBS 8797 / CCRC 22969 / KCTC 17520 / NBRC 10181 / NCYC 3082</strain>
    </source>
</reference>